<evidence type="ECO:0000313" key="3">
    <source>
        <dbReference type="Proteomes" id="UP000192223"/>
    </source>
</evidence>
<protein>
    <submittedName>
        <fullName evidence="4">Protein regulator of cytokinesis 1-like</fullName>
    </submittedName>
</protein>
<dbReference type="GO" id="GO:0008017">
    <property type="term" value="F:microtubule binding"/>
    <property type="evidence" value="ECO:0007669"/>
    <property type="project" value="InterPro"/>
</dbReference>
<reference evidence="4" key="1">
    <citation type="submission" date="2025-08" db="UniProtKB">
        <authorList>
            <consortium name="RefSeq"/>
        </authorList>
    </citation>
    <scope>IDENTIFICATION</scope>
    <source>
        <tissue evidence="4">Entire body</tissue>
    </source>
</reference>
<dbReference type="PANTHER" id="PTHR19321:SF41">
    <property type="entry name" value="FASCETTO-RELATED"/>
    <property type="match status" value="1"/>
</dbReference>
<dbReference type="InterPro" id="IPR007145">
    <property type="entry name" value="MAP65_Ase1_PRC1"/>
</dbReference>
<dbReference type="Gene3D" id="1.20.58.1520">
    <property type="match status" value="1"/>
</dbReference>
<accession>A0A7F5RJH6</accession>
<dbReference type="GO" id="GO:0051256">
    <property type="term" value="P:mitotic spindle midzone assembly"/>
    <property type="evidence" value="ECO:0007669"/>
    <property type="project" value="TreeGrafter"/>
</dbReference>
<evidence type="ECO:0000256" key="2">
    <source>
        <dbReference type="SAM" id="MobiDB-lite"/>
    </source>
</evidence>
<dbReference type="OrthoDB" id="642895at2759"/>
<dbReference type="FunCoup" id="A0A7F5RJH6">
    <property type="interactions" value="1103"/>
</dbReference>
<name>A0A7F5RJH6_AGRPL</name>
<dbReference type="Pfam" id="PF03999">
    <property type="entry name" value="MAP65_ASE1"/>
    <property type="match status" value="1"/>
</dbReference>
<organism evidence="3 4">
    <name type="scientific">Agrilus planipennis</name>
    <name type="common">Emerald ash borer</name>
    <name type="synonym">Agrilus marcopoli</name>
    <dbReference type="NCBI Taxonomy" id="224129"/>
    <lineage>
        <taxon>Eukaryota</taxon>
        <taxon>Metazoa</taxon>
        <taxon>Ecdysozoa</taxon>
        <taxon>Arthropoda</taxon>
        <taxon>Hexapoda</taxon>
        <taxon>Insecta</taxon>
        <taxon>Pterygota</taxon>
        <taxon>Neoptera</taxon>
        <taxon>Endopterygota</taxon>
        <taxon>Coleoptera</taxon>
        <taxon>Polyphaga</taxon>
        <taxon>Elateriformia</taxon>
        <taxon>Buprestoidea</taxon>
        <taxon>Buprestidae</taxon>
        <taxon>Agrilinae</taxon>
        <taxon>Agrilus</taxon>
    </lineage>
</organism>
<dbReference type="PANTHER" id="PTHR19321">
    <property type="entry name" value="PROTEIN REGULATOR OF CYTOKINESIS 1 PRC1-RELATED"/>
    <property type="match status" value="1"/>
</dbReference>
<dbReference type="AlphaFoldDB" id="A0A7F5RJH6"/>
<evidence type="ECO:0000256" key="1">
    <source>
        <dbReference type="SAM" id="Coils"/>
    </source>
</evidence>
<evidence type="ECO:0000313" key="4">
    <source>
        <dbReference type="RefSeq" id="XP_025836015.1"/>
    </source>
</evidence>
<feature type="region of interest" description="Disordered" evidence="2">
    <location>
        <begin position="525"/>
        <end position="557"/>
    </location>
</feature>
<dbReference type="KEGG" id="apln:108736494"/>
<dbReference type="GeneID" id="108736494"/>
<sequence length="598" mass="70590">MNENEVVLLPWVNEFVDRMKDRVEKGILTWCNIVTAIGLKENDLNGWITTYQDQIDTLLEDMNKDALNNQQNLIRQIESLLIQSEALCKELHIQKPNIGTQKLCLIDKQNLLVKNIEEYQLKIQERHKELNILEKKMKQVCQNLGRRPKSILVSPLPSEEQVLQYKADIALLEEEEYGRLEKFTELKTEIMTLANDLKYKPVLDFERKVLCEEDSVFEVTDSNMRELQKFYECLKEQSQNIKSEINLFYERVKVLWEVLEEDKQKCTEFIQKYSSHTLEDLQAFKDEVQRCEHLKRSNIEVFVKKLRQELLFYWDLCLVSERERKQFLYFDEDLFTEDLISLHDIEVEKWKKFYAENDAIFKLLSKWDQLYKRLQELGNAAVAPDRYKNRGGVLLKEEKERNVLNKQIPKLEEQLKELSYEYRLKNGKPFTVNGEDLDLILDKNIEDRENERKLKCSARKQRFQDKSLTPGRSLFPLTPLSQFSSIRSTCKRRIMTPSISTTKRSKQLLQAGLKTAPPNYPCLKVIGGRSRYSSDKKKKSRRRSKRNKLSPKTMNTTYDKFEEEVSNKGKCRSTDVFNGDLSPLAIPLPQTPTNRLRI</sequence>
<feature type="compositionally biased region" description="Basic residues" evidence="2">
    <location>
        <begin position="536"/>
        <end position="549"/>
    </location>
</feature>
<dbReference type="Proteomes" id="UP000192223">
    <property type="component" value="Unplaced"/>
</dbReference>
<dbReference type="InParanoid" id="A0A7F5RJH6"/>
<dbReference type="GO" id="GO:0005737">
    <property type="term" value="C:cytoplasm"/>
    <property type="evidence" value="ECO:0007669"/>
    <property type="project" value="TreeGrafter"/>
</dbReference>
<feature type="coiled-coil region" evidence="1">
    <location>
        <begin position="394"/>
        <end position="421"/>
    </location>
</feature>
<keyword evidence="1" id="KW-0175">Coiled coil</keyword>
<keyword evidence="3" id="KW-1185">Reference proteome</keyword>
<gene>
    <name evidence="4" type="primary">LOC108736494</name>
</gene>
<dbReference type="GO" id="GO:1990023">
    <property type="term" value="C:mitotic spindle midzone"/>
    <property type="evidence" value="ECO:0007669"/>
    <property type="project" value="TreeGrafter"/>
</dbReference>
<proteinExistence type="predicted"/>
<dbReference type="RefSeq" id="XP_025836015.1">
    <property type="nucleotide sequence ID" value="XM_025980230.1"/>
</dbReference>